<gene>
    <name evidence="1" type="ORF">AC579_7250</name>
</gene>
<dbReference type="EMBL" id="LFZO01000122">
    <property type="protein sequence ID" value="KXT13300.1"/>
    <property type="molecule type" value="Genomic_DNA"/>
</dbReference>
<reference evidence="1 2" key="1">
    <citation type="submission" date="2015-07" db="EMBL/GenBank/DDBJ databases">
        <title>Comparative genomics of the Sigatoka disease complex on banana suggests a link between parallel evolutionary changes in Pseudocercospora fijiensis and Pseudocercospora eumusae and increased virulence on the banana host.</title>
        <authorList>
            <person name="Chang T.-C."/>
            <person name="Salvucci A."/>
            <person name="Crous P.W."/>
            <person name="Stergiopoulos I."/>
        </authorList>
    </citation>
    <scope>NUCLEOTIDE SEQUENCE [LARGE SCALE GENOMIC DNA]</scope>
    <source>
        <strain evidence="1 2">CBS 116634</strain>
    </source>
</reference>
<proteinExistence type="predicted"/>
<dbReference type="OrthoDB" id="1716816at2759"/>
<protein>
    <recommendedName>
        <fullName evidence="3">FAD-binding domain-containing protein</fullName>
    </recommendedName>
</protein>
<dbReference type="Proteomes" id="UP000073492">
    <property type="component" value="Unassembled WGS sequence"/>
</dbReference>
<keyword evidence="2" id="KW-1185">Reference proteome</keyword>
<sequence length="88" mass="9734">MSKFRYKYFIGCDGGRRTMAIPFNGTSSEDKGVGVDGSYCLVFVDMVQASEIGSFVVEAVEHSSLLSDLRNQDILGFITIFRNHSVCI</sequence>
<name>A0A139IF25_9PEZI</name>
<evidence type="ECO:0000313" key="1">
    <source>
        <dbReference type="EMBL" id="KXT13300.1"/>
    </source>
</evidence>
<dbReference type="AlphaFoldDB" id="A0A139IF25"/>
<evidence type="ECO:0008006" key="3">
    <source>
        <dbReference type="Google" id="ProtNLM"/>
    </source>
</evidence>
<organism evidence="1 2">
    <name type="scientific">Pseudocercospora musae</name>
    <dbReference type="NCBI Taxonomy" id="113226"/>
    <lineage>
        <taxon>Eukaryota</taxon>
        <taxon>Fungi</taxon>
        <taxon>Dikarya</taxon>
        <taxon>Ascomycota</taxon>
        <taxon>Pezizomycotina</taxon>
        <taxon>Dothideomycetes</taxon>
        <taxon>Dothideomycetidae</taxon>
        <taxon>Mycosphaerellales</taxon>
        <taxon>Mycosphaerellaceae</taxon>
        <taxon>Pseudocercospora</taxon>
    </lineage>
</organism>
<comment type="caution">
    <text evidence="1">The sequence shown here is derived from an EMBL/GenBank/DDBJ whole genome shotgun (WGS) entry which is preliminary data.</text>
</comment>
<evidence type="ECO:0000313" key="2">
    <source>
        <dbReference type="Proteomes" id="UP000073492"/>
    </source>
</evidence>
<accession>A0A139IF25</accession>